<evidence type="ECO:0000256" key="1">
    <source>
        <dbReference type="SAM" id="MobiDB-lite"/>
    </source>
</evidence>
<organism evidence="2 3">
    <name type="scientific">Tomitella cavernea</name>
    <dbReference type="NCBI Taxonomy" id="1387982"/>
    <lineage>
        <taxon>Bacteria</taxon>
        <taxon>Bacillati</taxon>
        <taxon>Actinomycetota</taxon>
        <taxon>Actinomycetes</taxon>
        <taxon>Mycobacteriales</taxon>
        <taxon>Tomitella</taxon>
    </lineage>
</organism>
<sequence length="95" mass="9969">MRTGRARGLPRILDHRASSTTAHPQLPRTLNYDVDSADWKGTSTGTIRAAVAQATAGSVNSRHLGRSNTVAALPVVLEDLGAHGLTGVTGTELLR</sequence>
<protein>
    <submittedName>
        <fullName evidence="2">Uncharacterized protein</fullName>
    </submittedName>
</protein>
<proteinExistence type="predicted"/>
<dbReference type="InterPro" id="IPR011330">
    <property type="entry name" value="Glyco_hydro/deAcase_b/a-brl"/>
</dbReference>
<keyword evidence="3" id="KW-1185">Reference proteome</keyword>
<evidence type="ECO:0000313" key="3">
    <source>
        <dbReference type="Proteomes" id="UP001500839"/>
    </source>
</evidence>
<dbReference type="Gene3D" id="3.20.20.370">
    <property type="entry name" value="Glycoside hydrolase/deacetylase"/>
    <property type="match status" value="1"/>
</dbReference>
<dbReference type="SUPFAM" id="SSF88713">
    <property type="entry name" value="Glycoside hydrolase/deacetylase"/>
    <property type="match status" value="1"/>
</dbReference>
<reference evidence="3" key="1">
    <citation type="journal article" date="2019" name="Int. J. Syst. Evol. Microbiol.">
        <title>The Global Catalogue of Microorganisms (GCM) 10K type strain sequencing project: providing services to taxonomists for standard genome sequencing and annotation.</title>
        <authorList>
            <consortium name="The Broad Institute Genomics Platform"/>
            <consortium name="The Broad Institute Genome Sequencing Center for Infectious Disease"/>
            <person name="Wu L."/>
            <person name="Ma J."/>
        </authorList>
    </citation>
    <scope>NUCLEOTIDE SEQUENCE [LARGE SCALE GENOMIC DNA]</scope>
    <source>
        <strain evidence="3">JCM 18542</strain>
    </source>
</reference>
<dbReference type="EMBL" id="BAABKQ010000001">
    <property type="protein sequence ID" value="GAA4804816.1"/>
    <property type="molecule type" value="Genomic_DNA"/>
</dbReference>
<dbReference type="RefSeq" id="WP_200176046.1">
    <property type="nucleotide sequence ID" value="NZ_BAABKQ010000001.1"/>
</dbReference>
<feature type="region of interest" description="Disordered" evidence="1">
    <location>
        <begin position="1"/>
        <end position="27"/>
    </location>
</feature>
<gene>
    <name evidence="2" type="ORF">GCM10023353_04330</name>
</gene>
<dbReference type="Proteomes" id="UP001500839">
    <property type="component" value="Unassembled WGS sequence"/>
</dbReference>
<name>A0ABP9C7S5_9ACTN</name>
<accession>A0ABP9C7S5</accession>
<comment type="caution">
    <text evidence="2">The sequence shown here is derived from an EMBL/GenBank/DDBJ whole genome shotgun (WGS) entry which is preliminary data.</text>
</comment>
<evidence type="ECO:0000313" key="2">
    <source>
        <dbReference type="EMBL" id="GAA4804816.1"/>
    </source>
</evidence>